<name>F0BG59_9XANT</name>
<evidence type="ECO:0000313" key="1">
    <source>
        <dbReference type="EMBL" id="EGD08512.1"/>
    </source>
</evidence>
<reference evidence="1 2" key="1">
    <citation type="journal article" date="2011" name="BMC Genomics">
        <title>Comparative genomics reveals diversity among xanthomonads infecting tomato and pepper.</title>
        <authorList>
            <person name="Potnis N."/>
            <person name="Krasileva K."/>
            <person name="Chow V."/>
            <person name="Almeida N.F."/>
            <person name="Patil P.B."/>
            <person name="Ryan R.P."/>
            <person name="Sharlach M."/>
            <person name="Behlau F."/>
            <person name="Dow J.M."/>
            <person name="Momol M.T."/>
            <person name="White F.F."/>
            <person name="Preston J.F."/>
            <person name="Vinatzer B.A."/>
            <person name="Koebnik R."/>
            <person name="Setubal J.C."/>
            <person name="Norman D.J."/>
            <person name="Staskawicz B.J."/>
            <person name="Jones J.B."/>
        </authorList>
    </citation>
    <scope>NUCLEOTIDE SEQUENCE [LARGE SCALE GENOMIC DNA]</scope>
    <source>
        <strain evidence="1 2">ATCC 35937</strain>
    </source>
</reference>
<gene>
    <name evidence="1" type="ORF">XVE_3223</name>
</gene>
<organism evidence="1 2">
    <name type="scientific">Xanthomonas vesicatoria ATCC 35937</name>
    <dbReference type="NCBI Taxonomy" id="925775"/>
    <lineage>
        <taxon>Bacteria</taxon>
        <taxon>Pseudomonadati</taxon>
        <taxon>Pseudomonadota</taxon>
        <taxon>Gammaproteobacteria</taxon>
        <taxon>Lysobacterales</taxon>
        <taxon>Lysobacteraceae</taxon>
        <taxon>Xanthomonas</taxon>
    </lineage>
</organism>
<dbReference type="AlphaFoldDB" id="F0BG59"/>
<dbReference type="EMBL" id="AEQV01000121">
    <property type="protein sequence ID" value="EGD08512.1"/>
    <property type="molecule type" value="Genomic_DNA"/>
</dbReference>
<dbReference type="Proteomes" id="UP000003299">
    <property type="component" value="Unassembled WGS sequence"/>
</dbReference>
<proteinExistence type="predicted"/>
<evidence type="ECO:0000313" key="2">
    <source>
        <dbReference type="Proteomes" id="UP000003299"/>
    </source>
</evidence>
<protein>
    <submittedName>
        <fullName evidence="1">Uncharacterized protein</fullName>
    </submittedName>
</protein>
<sequence length="49" mass="5372">MSLSMRCMQYASMLMITAVKACCCERENEDGCKLAVGCEGMARFIGECP</sequence>
<accession>F0BG59</accession>
<comment type="caution">
    <text evidence="1">The sequence shown here is derived from an EMBL/GenBank/DDBJ whole genome shotgun (WGS) entry which is preliminary data.</text>
</comment>